<evidence type="ECO:0000256" key="5">
    <source>
        <dbReference type="ARBA" id="ARBA00022759"/>
    </source>
</evidence>
<accession>A0A4S5CKN1</accession>
<evidence type="ECO:0000259" key="7">
    <source>
        <dbReference type="Pfam" id="PF05840"/>
    </source>
</evidence>
<sequence length="754" mass="85451">MIRFTSYANQRDLNNGRSANTGHFTLGRPAHRSGSPLLGAGTGYSDHDLYLLRLRSSEPYMAMLREDWAQEQAALKPVDLKAVYSDKDSDHIRVGSFAYLDDKALLKYGDINAPEHCQHRRDMTVRNHYLLPWFRSAYSQALEYAGLLEANQRIKELFDLMNISGDCGTLNLTSDDEGFEAFAERLAKHVLTLRKDYFDGDEDEYKAFLAAHALLSGYDLRDPDFDYGFENPEAPRPCHWLNRWVDPAYLVRAIRRTSSRRLFDASRFAGVVGKFADPYAPSYLVSRRIHRVRKNRATLSGLAAVSLSDPLVGCPLIDAIDASVSNPEVQRAELMTRLSGFEDVAKQEGHVALFLTLTCPSRFHPTSGGKTNPNWIAAGRPTVKDGQDYLNEVWRNIGRRCSDKGTKANPKEPITIYGFRFAEPHADGTPHWHAAIYLPHDQANRFRLICRKECFRDSPDELGAKKHRFTCKAIDLKKGSAVSYCAKYIAKNIDGFAVGTDYETGTNATDSVQRVLAWKSANNIRQFQQIGGPTVTAWRELRRMANQDYDMPGFETLTQGDWLLLDACRRAADEGNWSAFCVAMGGIFCPRDKQALRPSYSTPKAFIRLNAGRMDRPYHENATDFELRVSPEGRLTQYGDPAKTTVDGLLFNQIHIATRLKRYQIKSLEAWESMKKKLIEQVRDYFITATETGEYLHMADELYEQGREKLLEDLDNNHLIALEWADWQEWAARSAGDSCPVEPSLPLVPCQQLP</sequence>
<proteinExistence type="inferred from homology"/>
<gene>
    <name evidence="8" type="ORF">E8Q35_11395</name>
</gene>
<protein>
    <submittedName>
        <fullName evidence="8">Replication endonuclease</fullName>
    </submittedName>
</protein>
<dbReference type="EMBL" id="SSUX01000007">
    <property type="protein sequence ID" value="THJ45193.1"/>
    <property type="molecule type" value="Genomic_DNA"/>
</dbReference>
<evidence type="ECO:0000256" key="2">
    <source>
        <dbReference type="ARBA" id="ARBA00009260"/>
    </source>
</evidence>
<keyword evidence="5 8" id="KW-0255">Endonuclease</keyword>
<dbReference type="Pfam" id="PF05840">
    <property type="entry name" value="Phage_GPA"/>
    <property type="match status" value="1"/>
</dbReference>
<dbReference type="GO" id="GO:0016787">
    <property type="term" value="F:hydrolase activity"/>
    <property type="evidence" value="ECO:0007669"/>
    <property type="project" value="UniProtKB-KW"/>
</dbReference>
<dbReference type="InterPro" id="IPR008766">
    <property type="entry name" value="Replication_gene_A-like"/>
</dbReference>
<organism evidence="8 9">
    <name type="scientific">Aeromonas veronii</name>
    <dbReference type="NCBI Taxonomy" id="654"/>
    <lineage>
        <taxon>Bacteria</taxon>
        <taxon>Pseudomonadati</taxon>
        <taxon>Pseudomonadota</taxon>
        <taxon>Gammaproteobacteria</taxon>
        <taxon>Aeromonadales</taxon>
        <taxon>Aeromonadaceae</taxon>
        <taxon>Aeromonas</taxon>
    </lineage>
</organism>
<evidence type="ECO:0000256" key="1">
    <source>
        <dbReference type="ARBA" id="ARBA00003293"/>
    </source>
</evidence>
<dbReference type="Proteomes" id="UP000309618">
    <property type="component" value="Unassembled WGS sequence"/>
</dbReference>
<evidence type="ECO:0000313" key="8">
    <source>
        <dbReference type="EMBL" id="THJ45193.1"/>
    </source>
</evidence>
<evidence type="ECO:0000256" key="4">
    <source>
        <dbReference type="ARBA" id="ARBA00022722"/>
    </source>
</evidence>
<evidence type="ECO:0000256" key="6">
    <source>
        <dbReference type="ARBA" id="ARBA00022801"/>
    </source>
</evidence>
<feature type="domain" description="Replication gene A protein-like" evidence="7">
    <location>
        <begin position="248"/>
        <end position="495"/>
    </location>
</feature>
<evidence type="ECO:0000256" key="3">
    <source>
        <dbReference type="ARBA" id="ARBA00022705"/>
    </source>
</evidence>
<dbReference type="AlphaFoldDB" id="A0A4S5CKN1"/>
<name>A0A4S5CKN1_AERVE</name>
<keyword evidence="3" id="KW-0235">DNA replication</keyword>
<evidence type="ECO:0000313" key="9">
    <source>
        <dbReference type="Proteomes" id="UP000309618"/>
    </source>
</evidence>
<dbReference type="GO" id="GO:0006260">
    <property type="term" value="P:DNA replication"/>
    <property type="evidence" value="ECO:0007669"/>
    <property type="project" value="UniProtKB-KW"/>
</dbReference>
<comment type="similarity">
    <text evidence="2">Belongs to the phage GPA family.</text>
</comment>
<reference evidence="8 9" key="1">
    <citation type="submission" date="2019-04" db="EMBL/GenBank/DDBJ databases">
        <title>Comparative genomics of Aeromonas veronii strains pathogenic to fish.</title>
        <authorList>
            <person name="Cascarano M.C."/>
            <person name="Smyrli M."/>
            <person name="Katharios P."/>
        </authorList>
    </citation>
    <scope>NUCLEOTIDE SEQUENCE [LARGE SCALE GENOMIC DNA]</scope>
    <source>
        <strain evidence="8 9">XU1</strain>
    </source>
</reference>
<comment type="function">
    <text evidence="1">Possible endonuclease which induces a single-strand cut and initiates DNA replication.</text>
</comment>
<keyword evidence="4" id="KW-0540">Nuclease</keyword>
<dbReference type="GO" id="GO:0004519">
    <property type="term" value="F:endonuclease activity"/>
    <property type="evidence" value="ECO:0007669"/>
    <property type="project" value="UniProtKB-KW"/>
</dbReference>
<keyword evidence="6" id="KW-0378">Hydrolase</keyword>
<comment type="caution">
    <text evidence="8">The sequence shown here is derived from an EMBL/GenBank/DDBJ whole genome shotgun (WGS) entry which is preliminary data.</text>
</comment>
<dbReference type="RefSeq" id="WP_136501715.1">
    <property type="nucleotide sequence ID" value="NZ_SSUX01000007.1"/>
</dbReference>